<comment type="similarity">
    <text evidence="5">Belongs to the class-I aminoacyl-tRNA synthetase family.</text>
</comment>
<keyword evidence="4 5" id="KW-0030">Aminoacyl-tRNA synthetase</keyword>
<feature type="domain" description="Glutamyl/glutaminyl-tRNA synthetase class Ib catalytic" evidence="6">
    <location>
        <begin position="21"/>
        <end position="181"/>
    </location>
</feature>
<evidence type="ECO:0000256" key="4">
    <source>
        <dbReference type="ARBA" id="ARBA00023146"/>
    </source>
</evidence>
<dbReference type="GO" id="GO:0005524">
    <property type="term" value="F:ATP binding"/>
    <property type="evidence" value="ECO:0007669"/>
    <property type="project" value="UniProtKB-KW"/>
</dbReference>
<evidence type="ECO:0000313" key="8">
    <source>
        <dbReference type="Proteomes" id="UP000451386"/>
    </source>
</evidence>
<evidence type="ECO:0000256" key="5">
    <source>
        <dbReference type="RuleBase" id="RU363037"/>
    </source>
</evidence>
<feature type="non-terminal residue" evidence="7">
    <location>
        <position position="1"/>
    </location>
</feature>
<evidence type="ECO:0000256" key="2">
    <source>
        <dbReference type="ARBA" id="ARBA00022741"/>
    </source>
</evidence>
<keyword evidence="5" id="KW-0648">Protein biosynthesis</keyword>
<dbReference type="Proteomes" id="UP000451386">
    <property type="component" value="Unassembled WGS sequence"/>
</dbReference>
<accession>A0A7J5TLC0</accession>
<evidence type="ECO:0000256" key="1">
    <source>
        <dbReference type="ARBA" id="ARBA00022598"/>
    </source>
</evidence>
<sequence length="231" mass="25581">AASAPQEGDGFLVYPGTCRRLRDEDRDEVERRLAAGRRHSWRLAVPGAQEPGAFVAFDDLVYGAQSFNVGRELGDVILRRSDGLYAYQFVVTVDDLLMGVSDVVRGRDLLRSTALQIWLRGQMLRTGLGSHNLPAADPQYAHVPLLDNAAGVRLAKRERSLDLGRLREAGVRPDQVIGYCAWHMGLCEGVLERPEAMSAQQALNLFSWRKVRRHAGDVVVPGNIVEVLRAL</sequence>
<dbReference type="Gene3D" id="3.40.50.620">
    <property type="entry name" value="HUPs"/>
    <property type="match status" value="1"/>
</dbReference>
<dbReference type="AlphaFoldDB" id="A0A7J5TLC0"/>
<organism evidence="7 8">
    <name type="scientific">Bifidobacterium bifidum</name>
    <dbReference type="NCBI Taxonomy" id="1681"/>
    <lineage>
        <taxon>Bacteria</taxon>
        <taxon>Bacillati</taxon>
        <taxon>Actinomycetota</taxon>
        <taxon>Actinomycetes</taxon>
        <taxon>Bifidobacteriales</taxon>
        <taxon>Bifidobacteriaceae</taxon>
        <taxon>Bifidobacterium</taxon>
    </lineage>
</organism>
<evidence type="ECO:0000313" key="7">
    <source>
        <dbReference type="EMBL" id="KAB7485507.1"/>
    </source>
</evidence>
<keyword evidence="2 5" id="KW-0547">Nucleotide-binding</keyword>
<dbReference type="InterPro" id="IPR020058">
    <property type="entry name" value="Glu/Gln-tRNA-synth_Ib_cat-dom"/>
</dbReference>
<dbReference type="RefSeq" id="WP_152030524.1">
    <property type="nucleotide sequence ID" value="NZ_WDOP01000031.1"/>
</dbReference>
<dbReference type="SUPFAM" id="SSF52374">
    <property type="entry name" value="Nucleotidylyl transferase"/>
    <property type="match status" value="1"/>
</dbReference>
<evidence type="ECO:0000259" key="6">
    <source>
        <dbReference type="Pfam" id="PF00749"/>
    </source>
</evidence>
<comment type="caution">
    <text evidence="7">The sequence shown here is derived from an EMBL/GenBank/DDBJ whole genome shotgun (WGS) entry which is preliminary data.</text>
</comment>
<dbReference type="GO" id="GO:0004818">
    <property type="term" value="F:glutamate-tRNA ligase activity"/>
    <property type="evidence" value="ECO:0007669"/>
    <property type="project" value="TreeGrafter"/>
</dbReference>
<keyword evidence="1 5" id="KW-0436">Ligase</keyword>
<dbReference type="PANTHER" id="PTHR43311">
    <property type="entry name" value="GLUTAMATE--TRNA LIGASE"/>
    <property type="match status" value="1"/>
</dbReference>
<dbReference type="Pfam" id="PF00749">
    <property type="entry name" value="tRNA-synt_1c"/>
    <property type="match status" value="1"/>
</dbReference>
<protein>
    <submittedName>
        <fullName evidence="7">tRNA glutamyl-Q(34) synthetase GluQRS</fullName>
    </submittedName>
</protein>
<dbReference type="InterPro" id="IPR014729">
    <property type="entry name" value="Rossmann-like_a/b/a_fold"/>
</dbReference>
<name>A0A7J5TLC0_BIFBI</name>
<dbReference type="InterPro" id="IPR049940">
    <property type="entry name" value="GluQ/Sye"/>
</dbReference>
<dbReference type="EMBL" id="WDOP01000031">
    <property type="protein sequence ID" value="KAB7485507.1"/>
    <property type="molecule type" value="Genomic_DNA"/>
</dbReference>
<dbReference type="PANTHER" id="PTHR43311:SF1">
    <property type="entry name" value="GLUTAMYL-Q TRNA(ASP) SYNTHETASE"/>
    <property type="match status" value="1"/>
</dbReference>
<reference evidence="7 8" key="1">
    <citation type="journal article" date="2019" name="Nat. Med.">
        <title>A library of human gut bacterial isolates paired with longitudinal multiomics data enables mechanistic microbiome research.</title>
        <authorList>
            <person name="Poyet M."/>
            <person name="Groussin M."/>
            <person name="Gibbons S.M."/>
            <person name="Avila-Pacheco J."/>
            <person name="Jiang X."/>
            <person name="Kearney S.M."/>
            <person name="Perrotta A.R."/>
            <person name="Berdy B."/>
            <person name="Zhao S."/>
            <person name="Lieberman T.D."/>
            <person name="Swanson P.K."/>
            <person name="Smith M."/>
            <person name="Roesemann S."/>
            <person name="Alexander J.E."/>
            <person name="Rich S.A."/>
            <person name="Livny J."/>
            <person name="Vlamakis H."/>
            <person name="Clish C."/>
            <person name="Bullock K."/>
            <person name="Deik A."/>
            <person name="Scott J."/>
            <person name="Pierce K.A."/>
            <person name="Xavier R.J."/>
            <person name="Alm E.J."/>
        </authorList>
    </citation>
    <scope>NUCLEOTIDE SEQUENCE [LARGE SCALE GENOMIC DNA]</scope>
    <source>
        <strain evidence="7 8">BIOML-A13</strain>
    </source>
</reference>
<keyword evidence="3 5" id="KW-0067">ATP-binding</keyword>
<dbReference type="GO" id="GO:0005829">
    <property type="term" value="C:cytosol"/>
    <property type="evidence" value="ECO:0007669"/>
    <property type="project" value="TreeGrafter"/>
</dbReference>
<dbReference type="GO" id="GO:0006424">
    <property type="term" value="P:glutamyl-tRNA aminoacylation"/>
    <property type="evidence" value="ECO:0007669"/>
    <property type="project" value="TreeGrafter"/>
</dbReference>
<gene>
    <name evidence="7" type="ORF">GBA83_10365</name>
</gene>
<proteinExistence type="inferred from homology"/>
<evidence type="ECO:0000256" key="3">
    <source>
        <dbReference type="ARBA" id="ARBA00022840"/>
    </source>
</evidence>